<reference evidence="2" key="1">
    <citation type="submission" date="2018-02" db="EMBL/GenBank/DDBJ databases">
        <title>Rhizophora mucronata_Transcriptome.</title>
        <authorList>
            <person name="Meera S.P."/>
            <person name="Sreeshan A."/>
            <person name="Augustine A."/>
        </authorList>
    </citation>
    <scope>NUCLEOTIDE SEQUENCE</scope>
    <source>
        <tissue evidence="2">Leaf</tissue>
    </source>
</reference>
<name>A0A2P2P883_RHIMU</name>
<keyword evidence="1" id="KW-1133">Transmembrane helix</keyword>
<accession>A0A2P2P883</accession>
<sequence length="25" mass="2856">MLLRYYLVHCLMLLALVCSPTTIST</sequence>
<keyword evidence="1" id="KW-0812">Transmembrane</keyword>
<evidence type="ECO:0000313" key="2">
    <source>
        <dbReference type="EMBL" id="MBX50853.1"/>
    </source>
</evidence>
<organism evidence="2">
    <name type="scientific">Rhizophora mucronata</name>
    <name type="common">Asiatic mangrove</name>
    <dbReference type="NCBI Taxonomy" id="61149"/>
    <lineage>
        <taxon>Eukaryota</taxon>
        <taxon>Viridiplantae</taxon>
        <taxon>Streptophyta</taxon>
        <taxon>Embryophyta</taxon>
        <taxon>Tracheophyta</taxon>
        <taxon>Spermatophyta</taxon>
        <taxon>Magnoliopsida</taxon>
        <taxon>eudicotyledons</taxon>
        <taxon>Gunneridae</taxon>
        <taxon>Pentapetalae</taxon>
        <taxon>rosids</taxon>
        <taxon>fabids</taxon>
        <taxon>Malpighiales</taxon>
        <taxon>Rhizophoraceae</taxon>
        <taxon>Rhizophora</taxon>
    </lineage>
</organism>
<dbReference type="AlphaFoldDB" id="A0A2P2P883"/>
<feature type="transmembrane region" description="Helical" evidence="1">
    <location>
        <begin position="6"/>
        <end position="23"/>
    </location>
</feature>
<protein>
    <submittedName>
        <fullName evidence="2">Uncharacterized protein</fullName>
    </submittedName>
</protein>
<evidence type="ECO:0000256" key="1">
    <source>
        <dbReference type="SAM" id="Phobius"/>
    </source>
</evidence>
<keyword evidence="1" id="KW-0472">Membrane</keyword>
<proteinExistence type="predicted"/>
<dbReference type="EMBL" id="GGEC01070369">
    <property type="protein sequence ID" value="MBX50853.1"/>
    <property type="molecule type" value="Transcribed_RNA"/>
</dbReference>